<sequence>MYQEFQVYKIKQGNYDDEEEQTLEKTLKLALIIVCIILPVIVITLICIWCSEVNKYKRKLRAANAMAFGSRESGLNRVCVPNTNQYAYEGSNPIWMEQYDHVYANNVKEDEDDTNSQNSLDENLVDGSNQHISVISKSQYDKTPLNGLEPSHTARNDLNKRQLKQKQKQQQQQPTDHEYEEPDKLKQSKLPTTDI</sequence>
<keyword evidence="2" id="KW-0472">Membrane</keyword>
<dbReference type="RefSeq" id="XP_014678093.1">
    <property type="nucleotide sequence ID" value="XM_014822607.1"/>
</dbReference>
<name>A0ABM1F0X2_PRICU</name>
<accession>A0ABM1F0X2</accession>
<gene>
    <name evidence="4" type="primary">LOC106817896</name>
</gene>
<feature type="transmembrane region" description="Helical" evidence="2">
    <location>
        <begin position="29"/>
        <end position="51"/>
    </location>
</feature>
<organism evidence="3 4">
    <name type="scientific">Priapulus caudatus</name>
    <name type="common">Priapulid worm</name>
    <dbReference type="NCBI Taxonomy" id="37621"/>
    <lineage>
        <taxon>Eukaryota</taxon>
        <taxon>Metazoa</taxon>
        <taxon>Ecdysozoa</taxon>
        <taxon>Scalidophora</taxon>
        <taxon>Priapulida</taxon>
        <taxon>Priapulimorpha</taxon>
        <taxon>Priapulimorphida</taxon>
        <taxon>Priapulidae</taxon>
        <taxon>Priapulus</taxon>
    </lineage>
</organism>
<reference evidence="4" key="1">
    <citation type="submission" date="2025-08" db="UniProtKB">
        <authorList>
            <consortium name="RefSeq"/>
        </authorList>
    </citation>
    <scope>IDENTIFICATION</scope>
</reference>
<dbReference type="Proteomes" id="UP000695022">
    <property type="component" value="Unplaced"/>
</dbReference>
<keyword evidence="2" id="KW-1133">Transmembrane helix</keyword>
<feature type="region of interest" description="Disordered" evidence="1">
    <location>
        <begin position="139"/>
        <end position="195"/>
    </location>
</feature>
<evidence type="ECO:0000313" key="3">
    <source>
        <dbReference type="Proteomes" id="UP000695022"/>
    </source>
</evidence>
<evidence type="ECO:0000256" key="2">
    <source>
        <dbReference type="SAM" id="Phobius"/>
    </source>
</evidence>
<keyword evidence="3" id="KW-1185">Reference proteome</keyword>
<protein>
    <submittedName>
        <fullName evidence="4">Uncharacterized protein LOC106817896</fullName>
    </submittedName>
</protein>
<proteinExistence type="predicted"/>
<evidence type="ECO:0000256" key="1">
    <source>
        <dbReference type="SAM" id="MobiDB-lite"/>
    </source>
</evidence>
<evidence type="ECO:0000313" key="4">
    <source>
        <dbReference type="RefSeq" id="XP_014678093.1"/>
    </source>
</evidence>
<dbReference type="GeneID" id="106817896"/>
<keyword evidence="2" id="KW-0812">Transmembrane</keyword>